<dbReference type="CDD" id="cd11714">
    <property type="entry name" value="GINS_A_archaea"/>
    <property type="match status" value="1"/>
</dbReference>
<dbReference type="InterPro" id="IPR038437">
    <property type="entry name" value="GINS_Psf3_sf"/>
</dbReference>
<keyword evidence="2" id="KW-1185">Reference proteome</keyword>
<sequence>MVNRSKIQLNIMLLTRINAIRNSSLSNIRKVMVLDEWNRETIHGEVHLAKGSEAELPRWLAEELQKEGIVKIIDSFTIDDLGRILFQEKQRPNVPASITKTDDSLYQKMKELIIDLRNSNNISSLEQMRKAISIAAEISSLRIRKVVQLSLLDIKDEKIMDKMTQEERLIFYSIREILESINGESYGETA</sequence>
<dbReference type="EMBL" id="WGGD01000005">
    <property type="protein sequence ID" value="MUN28079.1"/>
    <property type="molecule type" value="Genomic_DNA"/>
</dbReference>
<protein>
    <submittedName>
        <fullName evidence="1">Uncharacterized protein</fullName>
    </submittedName>
</protein>
<evidence type="ECO:0000313" key="1">
    <source>
        <dbReference type="EMBL" id="MUN28079.1"/>
    </source>
</evidence>
<accession>A0A6A9QIW4</accession>
<reference evidence="1 2" key="1">
    <citation type="submission" date="2019-10" db="EMBL/GenBank/DDBJ databases">
        <title>Sequencing and Assembly of Multiple Reported Metal-Biooxidizing Members of the Extremely Thermoacidophilic Archaeal Family Sulfolobaceae.</title>
        <authorList>
            <person name="Counts J.A."/>
            <person name="Kelly R.M."/>
        </authorList>
    </citation>
    <scope>NUCLEOTIDE SEQUENCE [LARGE SCALE GENOMIC DNA]</scope>
    <source>
        <strain evidence="1 2">DSM 6482</strain>
    </source>
</reference>
<gene>
    <name evidence="1" type="ORF">GC250_01025</name>
</gene>
<proteinExistence type="predicted"/>
<dbReference type="Gene3D" id="1.20.58.2050">
    <property type="match status" value="1"/>
</dbReference>
<name>A0A6A9QIW4_SULME</name>
<dbReference type="AlphaFoldDB" id="A0A6A9QIW4"/>
<evidence type="ECO:0000313" key="2">
    <source>
        <dbReference type="Proteomes" id="UP000470772"/>
    </source>
</evidence>
<organism evidence="1 2">
    <name type="scientific">Sulfuracidifex metallicus DSM 6482 = JCM 9184</name>
    <dbReference type="NCBI Taxonomy" id="523847"/>
    <lineage>
        <taxon>Archaea</taxon>
        <taxon>Thermoproteota</taxon>
        <taxon>Thermoprotei</taxon>
        <taxon>Sulfolobales</taxon>
        <taxon>Sulfolobaceae</taxon>
        <taxon>Sulfuracidifex</taxon>
    </lineage>
</organism>
<comment type="caution">
    <text evidence="1">The sequence shown here is derived from an EMBL/GenBank/DDBJ whole genome shotgun (WGS) entry which is preliminary data.</text>
</comment>
<dbReference type="Proteomes" id="UP000470772">
    <property type="component" value="Unassembled WGS sequence"/>
</dbReference>